<dbReference type="Proteomes" id="UP000197277">
    <property type="component" value="Unassembled WGS sequence"/>
</dbReference>
<dbReference type="InterPro" id="IPR029058">
    <property type="entry name" value="AB_hydrolase_fold"/>
</dbReference>
<dbReference type="EMBL" id="NIRR01000009">
    <property type="protein sequence ID" value="OWP63675.1"/>
    <property type="molecule type" value="Genomic_DNA"/>
</dbReference>
<organism evidence="1 2">
    <name type="scientific">Hymenobacter amundsenii</name>
    <dbReference type="NCBI Taxonomy" id="2006685"/>
    <lineage>
        <taxon>Bacteria</taxon>
        <taxon>Pseudomonadati</taxon>
        <taxon>Bacteroidota</taxon>
        <taxon>Cytophagia</taxon>
        <taxon>Cytophagales</taxon>
        <taxon>Hymenobacteraceae</taxon>
        <taxon>Hymenobacter</taxon>
    </lineage>
</organism>
<dbReference type="AlphaFoldDB" id="A0A246FLP6"/>
<dbReference type="Gene3D" id="3.40.50.1820">
    <property type="entry name" value="alpha/beta hydrolase"/>
    <property type="match status" value="1"/>
</dbReference>
<evidence type="ECO:0008006" key="3">
    <source>
        <dbReference type="Google" id="ProtNLM"/>
    </source>
</evidence>
<name>A0A246FLP6_9BACT</name>
<evidence type="ECO:0000313" key="2">
    <source>
        <dbReference type="Proteomes" id="UP000197277"/>
    </source>
</evidence>
<accession>A0A246FLP6</accession>
<dbReference type="RefSeq" id="WP_088463879.1">
    <property type="nucleotide sequence ID" value="NZ_NIRR01000009.1"/>
</dbReference>
<protein>
    <recommendedName>
        <fullName evidence="3">AB hydrolase-1 domain-containing protein</fullName>
    </recommendedName>
</protein>
<sequence length="163" mass="17794">MAAAEGKATLADSTAALAQYRAAGIAVLLVDLRGLGETADPAAFNDPKYYNREYRVAQLALHLGRPLLSQRVTDVQILLDWLTTQPHLAAAPVRALATGVAGPVALHAALLYPRITEVVLREAPPSYLHILENPTTKETYSWLLPGVLLHYDLPDLRRVLNVR</sequence>
<gene>
    <name evidence="1" type="ORF">CDA63_07740</name>
</gene>
<reference evidence="1 2" key="1">
    <citation type="submission" date="2017-06" db="EMBL/GenBank/DDBJ databases">
        <title>Hymenobacter amundsenii sp. nov. isolated from regoliths in Antarctica.</title>
        <authorList>
            <person name="Sedlacek I."/>
            <person name="Kralova S."/>
            <person name="Pantucek R."/>
            <person name="Svec P."/>
            <person name="Holochova P."/>
            <person name="Stankova E."/>
            <person name="Vrbovska V."/>
            <person name="Busse H.-J."/>
        </authorList>
    </citation>
    <scope>NUCLEOTIDE SEQUENCE [LARGE SCALE GENOMIC DNA]</scope>
    <source>
        <strain evidence="1 2">CCM 8682</strain>
    </source>
</reference>
<comment type="caution">
    <text evidence="1">The sequence shown here is derived from an EMBL/GenBank/DDBJ whole genome shotgun (WGS) entry which is preliminary data.</text>
</comment>
<dbReference type="SUPFAM" id="SSF53474">
    <property type="entry name" value="alpha/beta-Hydrolases"/>
    <property type="match status" value="1"/>
</dbReference>
<dbReference type="OrthoDB" id="3668964at2"/>
<keyword evidence="2" id="KW-1185">Reference proteome</keyword>
<proteinExistence type="predicted"/>
<evidence type="ECO:0000313" key="1">
    <source>
        <dbReference type="EMBL" id="OWP63675.1"/>
    </source>
</evidence>